<dbReference type="PANTHER" id="PTHR33529:SF8">
    <property type="entry name" value="PERMEASE, YJGP_YJGQ FAMILY"/>
    <property type="match status" value="1"/>
</dbReference>
<evidence type="ECO:0000256" key="4">
    <source>
        <dbReference type="ARBA" id="ARBA00022989"/>
    </source>
</evidence>
<evidence type="ECO:0000256" key="1">
    <source>
        <dbReference type="ARBA" id="ARBA00004651"/>
    </source>
</evidence>
<dbReference type="GO" id="GO:0015920">
    <property type="term" value="P:lipopolysaccharide transport"/>
    <property type="evidence" value="ECO:0007669"/>
    <property type="project" value="TreeGrafter"/>
</dbReference>
<feature type="transmembrane region" description="Helical" evidence="6">
    <location>
        <begin position="324"/>
        <end position="345"/>
    </location>
</feature>
<feature type="transmembrane region" description="Helical" evidence="6">
    <location>
        <begin position="80"/>
        <end position="104"/>
    </location>
</feature>
<evidence type="ECO:0008006" key="9">
    <source>
        <dbReference type="Google" id="ProtNLM"/>
    </source>
</evidence>
<sequence length="353" mass="40571">MAFCALLLLVASIFDKFQEMVENNTPWNMAALYFLCSLPFKLIQVIPIVVTLAVLFSVGTLARNNEILAFLTNGVHSLRIAAPIVAAGLAVAAGVFVLNEFFVYRLEERARYLERRYIEAKSEAKLLTRKDIFTRGLANRFYLMKLYETREQRMYRPQIVDMTDDYSTLRQRIEARYATLVANRPEENRSEWILTDPRIWSFDEQGNLRSFYEKVGDHTVYLEPDLPIILGQRKKPEEMNFFELARHIGILAARQQPVNELVTDWQRKLAMPVGIVLVMLVGFSYAMRTRAGNAMSMFGRGIVWAILYYAVSAFFAALGHSEALNPYIAAWLPNIIFAALAARYVQKSYGWFE</sequence>
<keyword evidence="2" id="KW-1003">Cell membrane</keyword>
<evidence type="ECO:0000256" key="5">
    <source>
        <dbReference type="ARBA" id="ARBA00023136"/>
    </source>
</evidence>
<evidence type="ECO:0000313" key="8">
    <source>
        <dbReference type="Proteomes" id="UP000262583"/>
    </source>
</evidence>
<evidence type="ECO:0000313" key="7">
    <source>
        <dbReference type="EMBL" id="AXA35630.1"/>
    </source>
</evidence>
<proteinExistence type="predicted"/>
<keyword evidence="5 6" id="KW-0472">Membrane</keyword>
<evidence type="ECO:0000256" key="6">
    <source>
        <dbReference type="SAM" id="Phobius"/>
    </source>
</evidence>
<keyword evidence="3 6" id="KW-0812">Transmembrane</keyword>
<dbReference type="Pfam" id="PF03739">
    <property type="entry name" value="LptF_LptG"/>
    <property type="match status" value="1"/>
</dbReference>
<dbReference type="PANTHER" id="PTHR33529">
    <property type="entry name" value="SLR0882 PROTEIN-RELATED"/>
    <property type="match status" value="1"/>
</dbReference>
<evidence type="ECO:0000256" key="3">
    <source>
        <dbReference type="ARBA" id="ARBA00022692"/>
    </source>
</evidence>
<reference evidence="7 8" key="1">
    <citation type="submission" date="2018-05" db="EMBL/GenBank/DDBJ databases">
        <title>A metagenomic window into the 2 km-deep terrestrial subsurface aquifer revealed taxonomically and functionally diverse microbial community comprising novel uncultured bacterial lineages.</title>
        <authorList>
            <person name="Kadnikov V.V."/>
            <person name="Mardanov A.V."/>
            <person name="Beletsky A.V."/>
            <person name="Banks D."/>
            <person name="Pimenov N.V."/>
            <person name="Frank Y.A."/>
            <person name="Karnachuk O.V."/>
            <person name="Ravin N.V."/>
        </authorList>
    </citation>
    <scope>NUCLEOTIDE SEQUENCE [LARGE SCALE GENOMIC DNA]</scope>
    <source>
        <strain evidence="7">BY</strain>
    </source>
</reference>
<comment type="subcellular location">
    <subcellularLocation>
        <location evidence="1">Cell membrane</location>
        <topology evidence="1">Multi-pass membrane protein</topology>
    </subcellularLocation>
</comment>
<organism evidence="7 8">
    <name type="scientific">Sumerlaea chitinivorans</name>
    <dbReference type="NCBI Taxonomy" id="2250252"/>
    <lineage>
        <taxon>Bacteria</taxon>
        <taxon>Candidatus Sumerlaeota</taxon>
        <taxon>Candidatus Sumerlaeia</taxon>
        <taxon>Candidatus Sumerlaeales</taxon>
        <taxon>Candidatus Sumerlaeaceae</taxon>
        <taxon>Candidatus Sumerlaea</taxon>
    </lineage>
</organism>
<feature type="transmembrane region" description="Helical" evidence="6">
    <location>
        <begin position="30"/>
        <end position="59"/>
    </location>
</feature>
<dbReference type="GO" id="GO:0043190">
    <property type="term" value="C:ATP-binding cassette (ABC) transporter complex"/>
    <property type="evidence" value="ECO:0007669"/>
    <property type="project" value="TreeGrafter"/>
</dbReference>
<keyword evidence="4 6" id="KW-1133">Transmembrane helix</keyword>
<feature type="transmembrane region" description="Helical" evidence="6">
    <location>
        <begin position="269"/>
        <end position="286"/>
    </location>
</feature>
<name>A0A2Z4Y3D0_SUMC1</name>
<dbReference type="KEGG" id="schv:BRCON_0853"/>
<feature type="transmembrane region" description="Helical" evidence="6">
    <location>
        <begin position="298"/>
        <end position="318"/>
    </location>
</feature>
<protein>
    <recommendedName>
        <fullName evidence="9">Permease YjgP/YjgQ family protein</fullName>
    </recommendedName>
</protein>
<dbReference type="InterPro" id="IPR005495">
    <property type="entry name" value="LptG/LptF_permease"/>
</dbReference>
<gene>
    <name evidence="7" type="ORF">BRCON_0853</name>
</gene>
<dbReference type="EMBL" id="CP030759">
    <property type="protein sequence ID" value="AXA35630.1"/>
    <property type="molecule type" value="Genomic_DNA"/>
</dbReference>
<evidence type="ECO:0000256" key="2">
    <source>
        <dbReference type="ARBA" id="ARBA00022475"/>
    </source>
</evidence>
<dbReference type="Proteomes" id="UP000262583">
    <property type="component" value="Chromosome"/>
</dbReference>
<accession>A0A2Z4Y3D0</accession>
<dbReference type="AlphaFoldDB" id="A0A2Z4Y3D0"/>